<dbReference type="EMBL" id="LAZR01019685">
    <property type="protein sequence ID" value="KKL91617.1"/>
    <property type="molecule type" value="Genomic_DNA"/>
</dbReference>
<name>A0A0F9IWZ6_9ZZZZ</name>
<organism evidence="1">
    <name type="scientific">marine sediment metagenome</name>
    <dbReference type="NCBI Taxonomy" id="412755"/>
    <lineage>
        <taxon>unclassified sequences</taxon>
        <taxon>metagenomes</taxon>
        <taxon>ecological metagenomes</taxon>
    </lineage>
</organism>
<comment type="caution">
    <text evidence="1">The sequence shown here is derived from an EMBL/GenBank/DDBJ whole genome shotgun (WGS) entry which is preliminary data.</text>
</comment>
<proteinExistence type="predicted"/>
<dbReference type="AlphaFoldDB" id="A0A0F9IWZ6"/>
<sequence>MAPRINQPLSIRTLSKAMRKMKLSDNCVVMVKRGSDLATSERLKTLENTIALAQTVNVVIVVVDDFGDLKAIDKETMGANGWYYIDSIRRKLFKNKDTLTSDA</sequence>
<accession>A0A0F9IWZ6</accession>
<protein>
    <submittedName>
        <fullName evidence="1">Uncharacterized protein</fullName>
    </submittedName>
</protein>
<evidence type="ECO:0000313" key="1">
    <source>
        <dbReference type="EMBL" id="KKL91617.1"/>
    </source>
</evidence>
<gene>
    <name evidence="1" type="ORF">LCGC14_1892870</name>
</gene>
<reference evidence="1" key="1">
    <citation type="journal article" date="2015" name="Nature">
        <title>Complex archaea that bridge the gap between prokaryotes and eukaryotes.</title>
        <authorList>
            <person name="Spang A."/>
            <person name="Saw J.H."/>
            <person name="Jorgensen S.L."/>
            <person name="Zaremba-Niedzwiedzka K."/>
            <person name="Martijn J."/>
            <person name="Lind A.E."/>
            <person name="van Eijk R."/>
            <person name="Schleper C."/>
            <person name="Guy L."/>
            <person name="Ettema T.J."/>
        </authorList>
    </citation>
    <scope>NUCLEOTIDE SEQUENCE</scope>
</reference>